<evidence type="ECO:0000313" key="1">
    <source>
        <dbReference type="EMBL" id="MBK5142996.1"/>
    </source>
</evidence>
<reference evidence="1 2" key="1">
    <citation type="submission" date="2020-11" db="EMBL/GenBank/DDBJ databases">
        <title>Insectihabitans protaetiae gen. nov. sp. nov. and Insectihabitans allomyrinae sp. nov., isolated from larvae of Protaetia brevitarsis seulensis and Allomyrina dichotoma, respectively.</title>
        <authorList>
            <person name="Lee S.D."/>
            <person name="Byeon Y.-S."/>
            <person name="Kim S.-M."/>
            <person name="Yang H.L."/>
            <person name="Kim I.S."/>
        </authorList>
    </citation>
    <scope>NUCLEOTIDE SEQUENCE [LARGE SCALE GENOMIC DNA]</scope>
    <source>
        <strain evidence="1 2">BWR-B9</strain>
    </source>
</reference>
<evidence type="ECO:0008006" key="3">
    <source>
        <dbReference type="Google" id="ProtNLM"/>
    </source>
</evidence>
<proteinExistence type="predicted"/>
<organism evidence="1 2">
    <name type="scientific">Limnobaculum allomyrinae</name>
    <dbReference type="NCBI Taxonomy" id="2791986"/>
    <lineage>
        <taxon>Bacteria</taxon>
        <taxon>Pseudomonadati</taxon>
        <taxon>Pseudomonadota</taxon>
        <taxon>Gammaproteobacteria</taxon>
        <taxon>Enterobacterales</taxon>
        <taxon>Budviciaceae</taxon>
        <taxon>Limnobaculum</taxon>
    </lineage>
</organism>
<keyword evidence="2" id="KW-1185">Reference proteome</keyword>
<gene>
    <name evidence="1" type="ORF">I2494_04570</name>
</gene>
<dbReference type="Proteomes" id="UP001296921">
    <property type="component" value="Unassembled WGS sequence"/>
</dbReference>
<name>A0ABS1IN89_9GAMM</name>
<sequence length="72" mass="8316">MAKTHRITAQVATVYYHCQNDDCGSRLVYDLTYSHHTRPSALTLPAEVIRAFDCIPPEKRREVAEMLLNQNR</sequence>
<comment type="caution">
    <text evidence="1">The sequence shown here is derived from an EMBL/GenBank/DDBJ whole genome shotgun (WGS) entry which is preliminary data.</text>
</comment>
<evidence type="ECO:0000313" key="2">
    <source>
        <dbReference type="Proteomes" id="UP001296921"/>
    </source>
</evidence>
<dbReference type="EMBL" id="JADRCR010000002">
    <property type="protein sequence ID" value="MBK5142996.1"/>
    <property type="molecule type" value="Genomic_DNA"/>
</dbReference>
<accession>A0ABS1IN89</accession>
<protein>
    <recommendedName>
        <fullName evidence="3">Transcriptional regulator</fullName>
    </recommendedName>
</protein>